<protein>
    <submittedName>
        <fullName evidence="3">Uncharacterized protein</fullName>
    </submittedName>
</protein>
<evidence type="ECO:0000256" key="2">
    <source>
        <dbReference type="SAM" id="MobiDB-lite"/>
    </source>
</evidence>
<keyword evidence="4" id="KW-1185">Reference proteome</keyword>
<feature type="coiled-coil region" evidence="1">
    <location>
        <begin position="160"/>
        <end position="221"/>
    </location>
</feature>
<accession>A0A166AQ10</accession>
<reference evidence="3 4" key="1">
    <citation type="journal article" date="2016" name="Mol. Biol. Evol.">
        <title>Comparative Genomics of Early-Diverging Mushroom-Forming Fungi Provides Insights into the Origins of Lignocellulose Decay Capabilities.</title>
        <authorList>
            <person name="Nagy L.G."/>
            <person name="Riley R."/>
            <person name="Tritt A."/>
            <person name="Adam C."/>
            <person name="Daum C."/>
            <person name="Floudas D."/>
            <person name="Sun H."/>
            <person name="Yadav J.S."/>
            <person name="Pangilinan J."/>
            <person name="Larsson K.H."/>
            <person name="Matsuura K."/>
            <person name="Barry K."/>
            <person name="Labutti K."/>
            <person name="Kuo R."/>
            <person name="Ohm R.A."/>
            <person name="Bhattacharya S.S."/>
            <person name="Shirouzu T."/>
            <person name="Yoshinaga Y."/>
            <person name="Martin F.M."/>
            <person name="Grigoriev I.V."/>
            <person name="Hibbett D.S."/>
        </authorList>
    </citation>
    <scope>NUCLEOTIDE SEQUENCE [LARGE SCALE GENOMIC DNA]</scope>
    <source>
        <strain evidence="3 4">HHB10207 ss-3</strain>
    </source>
</reference>
<feature type="region of interest" description="Disordered" evidence="2">
    <location>
        <begin position="43"/>
        <end position="77"/>
    </location>
</feature>
<name>A0A166AQ10_9AGAM</name>
<evidence type="ECO:0000256" key="1">
    <source>
        <dbReference type="SAM" id="Coils"/>
    </source>
</evidence>
<evidence type="ECO:0000313" key="3">
    <source>
        <dbReference type="EMBL" id="KZT35555.1"/>
    </source>
</evidence>
<dbReference type="EMBL" id="KV428135">
    <property type="protein sequence ID" value="KZT35555.1"/>
    <property type="molecule type" value="Genomic_DNA"/>
</dbReference>
<feature type="compositionally biased region" description="Polar residues" evidence="2">
    <location>
        <begin position="1"/>
        <end position="17"/>
    </location>
</feature>
<sequence length="240" mass="27705">MGNAPSVPTTGSPLSLSQKHDIARRKRQNENFDKYFGAFFTTMDPNHTTEGAGSSPTSAHNTSNLHDTESTTPNISNRYDLHVPSALLASLAQGKDSDSSSSSSDDDGKGSNYKDWFIDDGKPLSADTMMRLRPRKPPKIRSYTKPKRKFYPPSPGCLTIAEAEELKRRTLKKKEAQMRREIEFMEEMTQKRDAFREKIRKRQLEKEKEEKKRLKSRNRLRRYLLIRVRKGFKCLYEENL</sequence>
<gene>
    <name evidence="3" type="ORF">SISSUDRAFT_1051195</name>
</gene>
<feature type="region of interest" description="Disordered" evidence="2">
    <location>
        <begin position="1"/>
        <end position="28"/>
    </location>
</feature>
<dbReference type="Proteomes" id="UP000076798">
    <property type="component" value="Unassembled WGS sequence"/>
</dbReference>
<dbReference type="AlphaFoldDB" id="A0A166AQ10"/>
<evidence type="ECO:0000313" key="4">
    <source>
        <dbReference type="Proteomes" id="UP000076798"/>
    </source>
</evidence>
<proteinExistence type="predicted"/>
<keyword evidence="1" id="KW-0175">Coiled coil</keyword>
<feature type="region of interest" description="Disordered" evidence="2">
    <location>
        <begin position="92"/>
        <end position="117"/>
    </location>
</feature>
<organism evidence="3 4">
    <name type="scientific">Sistotremastrum suecicum HHB10207 ss-3</name>
    <dbReference type="NCBI Taxonomy" id="1314776"/>
    <lineage>
        <taxon>Eukaryota</taxon>
        <taxon>Fungi</taxon>
        <taxon>Dikarya</taxon>
        <taxon>Basidiomycota</taxon>
        <taxon>Agaricomycotina</taxon>
        <taxon>Agaricomycetes</taxon>
        <taxon>Sistotremastrales</taxon>
        <taxon>Sistotremastraceae</taxon>
        <taxon>Sistotremastrum</taxon>
    </lineage>
</organism>